<feature type="region of interest" description="Disordered" evidence="1">
    <location>
        <begin position="33"/>
        <end position="64"/>
    </location>
</feature>
<reference evidence="2" key="2">
    <citation type="submission" date="2020-09" db="EMBL/GenBank/DDBJ databases">
        <authorList>
            <person name="Sun Q."/>
            <person name="Zhou Y."/>
        </authorList>
    </citation>
    <scope>NUCLEOTIDE SEQUENCE</scope>
    <source>
        <strain evidence="2">CGMCC 1.15179</strain>
    </source>
</reference>
<comment type="caution">
    <text evidence="2">The sequence shown here is derived from an EMBL/GenBank/DDBJ whole genome shotgun (WGS) entry which is preliminary data.</text>
</comment>
<evidence type="ECO:0000256" key="1">
    <source>
        <dbReference type="SAM" id="MobiDB-lite"/>
    </source>
</evidence>
<dbReference type="AlphaFoldDB" id="A0A8J2Y9D7"/>
<dbReference type="Proteomes" id="UP000625210">
    <property type="component" value="Unassembled WGS sequence"/>
</dbReference>
<sequence length="64" mass="6701">MKWFKGAAVGILVTGAVILATYAGNPGEYRNPSEVSYGNPGEYSPGQLAYGNPGEYSLGNPGEY</sequence>
<reference evidence="2" key="1">
    <citation type="journal article" date="2014" name="Int. J. Syst. Evol. Microbiol.">
        <title>Complete genome sequence of Corynebacterium casei LMG S-19264T (=DSM 44701T), isolated from a smear-ripened cheese.</title>
        <authorList>
            <consortium name="US DOE Joint Genome Institute (JGI-PGF)"/>
            <person name="Walter F."/>
            <person name="Albersmeier A."/>
            <person name="Kalinowski J."/>
            <person name="Ruckert C."/>
        </authorList>
    </citation>
    <scope>NUCLEOTIDE SEQUENCE</scope>
    <source>
        <strain evidence="2">CGMCC 1.15179</strain>
    </source>
</reference>
<dbReference type="EMBL" id="BMHQ01000007">
    <property type="protein sequence ID" value="GGE20319.1"/>
    <property type="molecule type" value="Genomic_DNA"/>
</dbReference>
<gene>
    <name evidence="2" type="ORF">GCM10011571_22860</name>
</gene>
<name>A0A8J2Y9D7_9BACL</name>
<organism evidence="2 3">
    <name type="scientific">Marinithermofilum abyssi</name>
    <dbReference type="NCBI Taxonomy" id="1571185"/>
    <lineage>
        <taxon>Bacteria</taxon>
        <taxon>Bacillati</taxon>
        <taxon>Bacillota</taxon>
        <taxon>Bacilli</taxon>
        <taxon>Bacillales</taxon>
        <taxon>Thermoactinomycetaceae</taxon>
        <taxon>Marinithermofilum</taxon>
    </lineage>
</organism>
<keyword evidence="3" id="KW-1185">Reference proteome</keyword>
<evidence type="ECO:0000313" key="2">
    <source>
        <dbReference type="EMBL" id="GGE20319.1"/>
    </source>
</evidence>
<protein>
    <recommendedName>
        <fullName evidence="4">Phr family secreted Rap phosphatase inhibitor</fullName>
    </recommendedName>
</protein>
<proteinExistence type="predicted"/>
<accession>A0A8J2Y9D7</accession>
<evidence type="ECO:0008006" key="4">
    <source>
        <dbReference type="Google" id="ProtNLM"/>
    </source>
</evidence>
<evidence type="ECO:0000313" key="3">
    <source>
        <dbReference type="Proteomes" id="UP000625210"/>
    </source>
</evidence>